<comment type="pathway">
    <text evidence="3">Protein modification; protein glycosylation.</text>
</comment>
<dbReference type="CDD" id="cd00475">
    <property type="entry name" value="Cis_IPPS"/>
    <property type="match status" value="1"/>
</dbReference>
<evidence type="ECO:0000256" key="5">
    <source>
        <dbReference type="ARBA" id="ARBA00022679"/>
    </source>
</evidence>
<evidence type="ECO:0000256" key="1">
    <source>
        <dbReference type="ARBA" id="ARBA00001946"/>
    </source>
</evidence>
<dbReference type="NCBIfam" id="TIGR00055">
    <property type="entry name" value="uppS"/>
    <property type="match status" value="1"/>
</dbReference>
<protein>
    <recommendedName>
        <fullName evidence="12">Alkyl transferase</fullName>
        <ecNumber evidence="12">2.5.1.-</ecNumber>
    </recommendedName>
</protein>
<evidence type="ECO:0000256" key="12">
    <source>
        <dbReference type="RuleBase" id="RU363018"/>
    </source>
</evidence>
<dbReference type="HAMAP" id="MF_01139">
    <property type="entry name" value="ISPT"/>
    <property type="match status" value="1"/>
</dbReference>
<evidence type="ECO:0000256" key="3">
    <source>
        <dbReference type="ARBA" id="ARBA00004922"/>
    </source>
</evidence>
<dbReference type="PANTHER" id="PTHR10291:SF43">
    <property type="entry name" value="DEHYDRODOLICHYL DIPHOSPHATE SYNTHASE COMPLEX SUBUNIT DHDDS"/>
    <property type="match status" value="1"/>
</dbReference>
<name>A0AAD8AI56_DIPPU</name>
<keyword evidence="8" id="KW-0472">Membrane</keyword>
<comment type="function">
    <text evidence="10">With NUS1, forms the dehydrodolichyl diphosphate synthase (DDS) complex, an essential component of the dolichol monophosphate (Dol-P) biosynthetic machinery. Adds multiple copies of isopentenyl pyrophosphate (IPP) to farnesyl pyrophosphate (FPP) to produce dehydrodolichyl diphosphate (Dedol-PP), a precursor of dolichol which is utilized as a sugar carrier in protein glycosylation in the endoplasmic reticulum (ER).</text>
</comment>
<comment type="cofactor">
    <cofactor evidence="1">
        <name>Mg(2+)</name>
        <dbReference type="ChEBI" id="CHEBI:18420"/>
    </cofactor>
</comment>
<gene>
    <name evidence="13" type="ORF">L9F63_009997</name>
</gene>
<evidence type="ECO:0000256" key="10">
    <source>
        <dbReference type="ARBA" id="ARBA00058504"/>
    </source>
</evidence>
<evidence type="ECO:0000256" key="4">
    <source>
        <dbReference type="ARBA" id="ARBA00005432"/>
    </source>
</evidence>
<reference evidence="13" key="1">
    <citation type="journal article" date="2023" name="IScience">
        <title>Live-bearing cockroach genome reveals convergent evolutionary mechanisms linked to viviparity in insects and beyond.</title>
        <authorList>
            <person name="Fouks B."/>
            <person name="Harrison M.C."/>
            <person name="Mikhailova A.A."/>
            <person name="Marchal E."/>
            <person name="English S."/>
            <person name="Carruthers M."/>
            <person name="Jennings E.C."/>
            <person name="Chiamaka E.L."/>
            <person name="Frigard R.A."/>
            <person name="Pippel M."/>
            <person name="Attardo G.M."/>
            <person name="Benoit J.B."/>
            <person name="Bornberg-Bauer E."/>
            <person name="Tobe S.S."/>
        </authorList>
    </citation>
    <scope>NUCLEOTIDE SEQUENCE</scope>
    <source>
        <strain evidence="13">Stay&amp;Tobe</strain>
    </source>
</reference>
<dbReference type="SUPFAM" id="SSF64005">
    <property type="entry name" value="Undecaprenyl diphosphate synthase"/>
    <property type="match status" value="1"/>
</dbReference>
<comment type="catalytic activity">
    <reaction evidence="9">
        <text>n isopentenyl diphosphate + (2E,6E)-farnesyl diphosphate = a di-trans,poly-cis-polyprenyl diphosphate + n diphosphate</text>
        <dbReference type="Rhea" id="RHEA:53008"/>
        <dbReference type="Rhea" id="RHEA-COMP:19494"/>
        <dbReference type="ChEBI" id="CHEBI:33019"/>
        <dbReference type="ChEBI" id="CHEBI:128769"/>
        <dbReference type="ChEBI" id="CHEBI:136960"/>
        <dbReference type="ChEBI" id="CHEBI:175763"/>
        <dbReference type="EC" id="2.5.1.87"/>
    </reaction>
</comment>
<dbReference type="PROSITE" id="PS01066">
    <property type="entry name" value="UPP_SYNTHASE"/>
    <property type="match status" value="1"/>
</dbReference>
<evidence type="ECO:0000256" key="2">
    <source>
        <dbReference type="ARBA" id="ARBA00004406"/>
    </source>
</evidence>
<dbReference type="EC" id="2.5.1.-" evidence="12"/>
<dbReference type="EMBL" id="JASPKZ010000802">
    <property type="protein sequence ID" value="KAJ9599525.1"/>
    <property type="molecule type" value="Genomic_DNA"/>
</dbReference>
<comment type="subunit">
    <text evidence="11">Forms an active dehydrodolichyl diphosphate synthase complex with NUS1.</text>
</comment>
<evidence type="ECO:0000256" key="6">
    <source>
        <dbReference type="ARBA" id="ARBA00022824"/>
    </source>
</evidence>
<evidence type="ECO:0000256" key="9">
    <source>
        <dbReference type="ARBA" id="ARBA00047353"/>
    </source>
</evidence>
<organism evidence="13 14">
    <name type="scientific">Diploptera punctata</name>
    <name type="common">Pacific beetle cockroach</name>
    <dbReference type="NCBI Taxonomy" id="6984"/>
    <lineage>
        <taxon>Eukaryota</taxon>
        <taxon>Metazoa</taxon>
        <taxon>Ecdysozoa</taxon>
        <taxon>Arthropoda</taxon>
        <taxon>Hexapoda</taxon>
        <taxon>Insecta</taxon>
        <taxon>Pterygota</taxon>
        <taxon>Neoptera</taxon>
        <taxon>Polyneoptera</taxon>
        <taxon>Dictyoptera</taxon>
        <taxon>Blattodea</taxon>
        <taxon>Blaberoidea</taxon>
        <taxon>Blaberidae</taxon>
        <taxon>Diplopterinae</taxon>
        <taxon>Diploptera</taxon>
    </lineage>
</organism>
<keyword evidence="5 12" id="KW-0808">Transferase</keyword>
<dbReference type="AlphaFoldDB" id="A0AAD8AI56"/>
<keyword evidence="14" id="KW-1185">Reference proteome</keyword>
<evidence type="ECO:0000313" key="13">
    <source>
        <dbReference type="EMBL" id="KAJ9599525.1"/>
    </source>
</evidence>
<dbReference type="GO" id="GO:1904423">
    <property type="term" value="C:dehydrodolichyl diphosphate synthase complex"/>
    <property type="evidence" value="ECO:0007669"/>
    <property type="project" value="TreeGrafter"/>
</dbReference>
<feature type="non-terminal residue" evidence="13">
    <location>
        <position position="301"/>
    </location>
</feature>
<comment type="subcellular location">
    <subcellularLocation>
        <location evidence="2">Endoplasmic reticulum membrane</location>
        <topology evidence="2">Peripheral membrane protein</topology>
    </subcellularLocation>
</comment>
<proteinExistence type="inferred from homology"/>
<dbReference type="PANTHER" id="PTHR10291">
    <property type="entry name" value="DEHYDRODOLICHYL DIPHOSPHATE SYNTHASE FAMILY MEMBER"/>
    <property type="match status" value="1"/>
</dbReference>
<dbReference type="Proteomes" id="UP001233999">
    <property type="component" value="Unassembled WGS sequence"/>
</dbReference>
<sequence>MSWIRDSTLNWVHLLCVRIIKCGKVPKHVAFIMDGNRRYAQKNNVQKVEGHSQGFDKLAETLQWCLDLGIPEVTVYAFSIENFKRSPEEVDALMELARQKFQRLLNERDKLMENGVCIRVIGNLSLLPLDVQNLIAQAIILTKDNNKAFLNVAFAYTAREEIAQAVRTVVSGVERGFLQTSDISQQLVCNCLYTSTSPNPELLIRTSGEVRLSDFMLWQTSCSCIYFTNVLWPEFSIWHLLAAIIKYQRTYDKLASLRSAEETASGLLSERSQLFHNRLTANRMASLEERLYEKLSKLIGP</sequence>
<accession>A0AAD8AI56</accession>
<reference evidence="13" key="2">
    <citation type="submission" date="2023-05" db="EMBL/GenBank/DDBJ databases">
        <authorList>
            <person name="Fouks B."/>
        </authorList>
    </citation>
    <scope>NUCLEOTIDE SEQUENCE</scope>
    <source>
        <strain evidence="13">Stay&amp;Tobe</strain>
        <tissue evidence="13">Testes</tissue>
    </source>
</reference>
<dbReference type="InterPro" id="IPR036424">
    <property type="entry name" value="UPP_synth-like_sf"/>
</dbReference>
<evidence type="ECO:0000256" key="8">
    <source>
        <dbReference type="ARBA" id="ARBA00023136"/>
    </source>
</evidence>
<keyword evidence="6" id="KW-0256">Endoplasmic reticulum</keyword>
<evidence type="ECO:0000313" key="14">
    <source>
        <dbReference type="Proteomes" id="UP001233999"/>
    </source>
</evidence>
<comment type="similarity">
    <text evidence="4 12">Belongs to the UPP synthase family.</text>
</comment>
<evidence type="ECO:0000256" key="11">
    <source>
        <dbReference type="ARBA" id="ARBA00064670"/>
    </source>
</evidence>
<evidence type="ECO:0000256" key="7">
    <source>
        <dbReference type="ARBA" id="ARBA00022842"/>
    </source>
</evidence>
<dbReference type="GO" id="GO:0045547">
    <property type="term" value="F:ditrans,polycis-polyprenyl diphosphate synthase [(2E,6E)-farnesyl diphosphate specific] activity"/>
    <property type="evidence" value="ECO:0007669"/>
    <property type="project" value="UniProtKB-EC"/>
</dbReference>
<dbReference type="GO" id="GO:0016094">
    <property type="term" value="P:polyprenol biosynthetic process"/>
    <property type="evidence" value="ECO:0007669"/>
    <property type="project" value="TreeGrafter"/>
</dbReference>
<dbReference type="InterPro" id="IPR018520">
    <property type="entry name" value="UPP_synth-like_CS"/>
</dbReference>
<dbReference type="GO" id="GO:0005789">
    <property type="term" value="C:endoplasmic reticulum membrane"/>
    <property type="evidence" value="ECO:0007669"/>
    <property type="project" value="UniProtKB-SubCell"/>
</dbReference>
<dbReference type="InterPro" id="IPR001441">
    <property type="entry name" value="UPP_synth-like"/>
</dbReference>
<dbReference type="Gene3D" id="3.40.1180.10">
    <property type="entry name" value="Decaprenyl diphosphate synthase-like"/>
    <property type="match status" value="1"/>
</dbReference>
<dbReference type="Pfam" id="PF01255">
    <property type="entry name" value="Prenyltransf"/>
    <property type="match status" value="1"/>
</dbReference>
<comment type="caution">
    <text evidence="13">The sequence shown here is derived from an EMBL/GenBank/DDBJ whole genome shotgun (WGS) entry which is preliminary data.</text>
</comment>
<dbReference type="FunFam" id="3.40.1180.10:FF:000002">
    <property type="entry name" value="Alkyl transferase"/>
    <property type="match status" value="1"/>
</dbReference>
<keyword evidence="7" id="KW-0460">Magnesium</keyword>